<dbReference type="GO" id="GO:0006751">
    <property type="term" value="P:glutathione catabolic process"/>
    <property type="evidence" value="ECO:0007669"/>
    <property type="project" value="InterPro"/>
</dbReference>
<evidence type="ECO:0000313" key="2">
    <source>
        <dbReference type="EMBL" id="KAK3107262.1"/>
    </source>
</evidence>
<dbReference type="Proteomes" id="UP001186944">
    <property type="component" value="Unassembled WGS sequence"/>
</dbReference>
<dbReference type="GO" id="GO:0036374">
    <property type="term" value="F:glutathione hydrolase activity"/>
    <property type="evidence" value="ECO:0007669"/>
    <property type="project" value="InterPro"/>
</dbReference>
<dbReference type="Pfam" id="PF01019">
    <property type="entry name" value="G_glu_transpept"/>
    <property type="match status" value="1"/>
</dbReference>
<dbReference type="PANTHER" id="PTHR11686">
    <property type="entry name" value="GAMMA GLUTAMYL TRANSPEPTIDASE"/>
    <property type="match status" value="1"/>
</dbReference>
<dbReference type="InterPro" id="IPR029055">
    <property type="entry name" value="Ntn_hydrolases_N"/>
</dbReference>
<dbReference type="InterPro" id="IPR000101">
    <property type="entry name" value="GGT_peptidase"/>
</dbReference>
<dbReference type="EMBL" id="VSWD01000002">
    <property type="protein sequence ID" value="KAK3107262.1"/>
    <property type="molecule type" value="Genomic_DNA"/>
</dbReference>
<feature type="binding site" evidence="1">
    <location>
        <position position="53"/>
    </location>
    <ligand>
        <name>L-glutamate</name>
        <dbReference type="ChEBI" id="CHEBI:29985"/>
    </ligand>
</feature>
<dbReference type="AlphaFoldDB" id="A0AA88YS42"/>
<evidence type="ECO:0000256" key="1">
    <source>
        <dbReference type="PIRSR" id="PIRSR600101-2"/>
    </source>
</evidence>
<dbReference type="GO" id="GO:0005886">
    <property type="term" value="C:plasma membrane"/>
    <property type="evidence" value="ECO:0007669"/>
    <property type="project" value="TreeGrafter"/>
</dbReference>
<evidence type="ECO:0008006" key="4">
    <source>
        <dbReference type="Google" id="ProtNLM"/>
    </source>
</evidence>
<sequence length="197" mass="21152">EILQKKGGSSVDAAIAIMICYSTVNPMSSGIGGGFFMTIYDTSSAKAYGIDARETAPGGATEDMYLKSNASSTTGGLSIAVPGEIRGFEVAHKQFGKLPWKELFQPSITLARDGFTVSEHLADYMAGDKAKIQRDPDMREAYTNPDTGELYKRGEKIRLPKLADTMETIGEEGADAFYTGTLVKDIIADLNEKGSNS</sequence>
<dbReference type="PRINTS" id="PR01210">
    <property type="entry name" value="GGTRANSPTASE"/>
</dbReference>
<protein>
    <recommendedName>
        <fullName evidence="4">Gamma-glutamyltransferase</fullName>
    </recommendedName>
</protein>
<feature type="non-terminal residue" evidence="2">
    <location>
        <position position="1"/>
    </location>
</feature>
<organism evidence="2 3">
    <name type="scientific">Pinctada imbricata</name>
    <name type="common">Atlantic pearl-oyster</name>
    <name type="synonym">Pinctada martensii</name>
    <dbReference type="NCBI Taxonomy" id="66713"/>
    <lineage>
        <taxon>Eukaryota</taxon>
        <taxon>Metazoa</taxon>
        <taxon>Spiralia</taxon>
        <taxon>Lophotrochozoa</taxon>
        <taxon>Mollusca</taxon>
        <taxon>Bivalvia</taxon>
        <taxon>Autobranchia</taxon>
        <taxon>Pteriomorphia</taxon>
        <taxon>Pterioida</taxon>
        <taxon>Pterioidea</taxon>
        <taxon>Pteriidae</taxon>
        <taxon>Pinctada</taxon>
    </lineage>
</organism>
<keyword evidence="3" id="KW-1185">Reference proteome</keyword>
<comment type="caution">
    <text evidence="2">The sequence shown here is derived from an EMBL/GenBank/DDBJ whole genome shotgun (WGS) entry which is preliminary data.</text>
</comment>
<name>A0AA88YS42_PINIB</name>
<dbReference type="PANTHER" id="PTHR11686:SF9">
    <property type="entry name" value="RE13973P"/>
    <property type="match status" value="1"/>
</dbReference>
<dbReference type="SUPFAM" id="SSF56235">
    <property type="entry name" value="N-terminal nucleophile aminohydrolases (Ntn hydrolases)"/>
    <property type="match status" value="1"/>
</dbReference>
<gene>
    <name evidence="2" type="ORF">FSP39_010542</name>
</gene>
<proteinExistence type="predicted"/>
<evidence type="ECO:0000313" key="3">
    <source>
        <dbReference type="Proteomes" id="UP001186944"/>
    </source>
</evidence>
<reference evidence="2" key="1">
    <citation type="submission" date="2019-08" db="EMBL/GenBank/DDBJ databases">
        <title>The improved chromosome-level genome for the pearl oyster Pinctada fucata martensii using PacBio sequencing and Hi-C.</title>
        <authorList>
            <person name="Zheng Z."/>
        </authorList>
    </citation>
    <scope>NUCLEOTIDE SEQUENCE</scope>
    <source>
        <strain evidence="2">ZZ-2019</strain>
        <tissue evidence="2">Adductor muscle</tissue>
    </source>
</reference>
<accession>A0AA88YS42</accession>